<dbReference type="PANTHER" id="PTHR22916">
    <property type="entry name" value="GLYCOSYLTRANSFERASE"/>
    <property type="match status" value="1"/>
</dbReference>
<dbReference type="RefSeq" id="WP_080158042.1">
    <property type="nucleotide sequence ID" value="NZ_FUZI01000004.1"/>
</dbReference>
<keyword evidence="2" id="KW-0328">Glycosyltransferase</keyword>
<dbReference type="Pfam" id="PF00535">
    <property type="entry name" value="Glycos_transf_2"/>
    <property type="match status" value="1"/>
</dbReference>
<keyword evidence="2" id="KW-0808">Transferase</keyword>
<dbReference type="PANTHER" id="PTHR22916:SF3">
    <property type="entry name" value="UDP-GLCNAC:BETAGAL BETA-1,3-N-ACETYLGLUCOSAMINYLTRANSFERASE-LIKE PROTEIN 1"/>
    <property type="match status" value="1"/>
</dbReference>
<reference evidence="2 3" key="1">
    <citation type="submission" date="2017-02" db="EMBL/GenBank/DDBJ databases">
        <authorList>
            <person name="Peterson S.W."/>
        </authorList>
    </citation>
    <scope>NUCLEOTIDE SEQUENCE [LARGE SCALE GENOMIC DNA]</scope>
    <source>
        <strain evidence="3">type strain: NCCB 100098</strain>
    </source>
</reference>
<dbReference type="OrthoDB" id="9802649at2"/>
<dbReference type="EC" id="2.4.-.-" evidence="2"/>
<evidence type="ECO:0000313" key="3">
    <source>
        <dbReference type="Proteomes" id="UP000189966"/>
    </source>
</evidence>
<dbReference type="EMBL" id="FUZI01000004">
    <property type="protein sequence ID" value="SKC33070.1"/>
    <property type="molecule type" value="Genomic_DNA"/>
</dbReference>
<proteinExistence type="predicted"/>
<evidence type="ECO:0000259" key="1">
    <source>
        <dbReference type="Pfam" id="PF00535"/>
    </source>
</evidence>
<name>A0A1T5I1Y1_9GAMM</name>
<dbReference type="SUPFAM" id="SSF53448">
    <property type="entry name" value="Nucleotide-diphospho-sugar transferases"/>
    <property type="match status" value="1"/>
</dbReference>
<dbReference type="InterPro" id="IPR001173">
    <property type="entry name" value="Glyco_trans_2-like"/>
</dbReference>
<dbReference type="Proteomes" id="UP000189966">
    <property type="component" value="Unassembled WGS sequence"/>
</dbReference>
<dbReference type="GO" id="GO:0016758">
    <property type="term" value="F:hexosyltransferase activity"/>
    <property type="evidence" value="ECO:0007669"/>
    <property type="project" value="UniProtKB-ARBA"/>
</dbReference>
<accession>A0A1T5I1Y1</accession>
<feature type="domain" description="Glycosyltransferase 2-like" evidence="1">
    <location>
        <begin position="8"/>
        <end position="127"/>
    </location>
</feature>
<dbReference type="AlphaFoldDB" id="A0A1T5I1Y1"/>
<gene>
    <name evidence="2" type="primary">tuaG</name>
    <name evidence="2" type="ORF">CZ809_02599</name>
</gene>
<evidence type="ECO:0000313" key="2">
    <source>
        <dbReference type="EMBL" id="SKC33070.1"/>
    </source>
</evidence>
<organism evidence="2 3">
    <name type="scientific">Photobacterium piscicola</name>
    <dbReference type="NCBI Taxonomy" id="1378299"/>
    <lineage>
        <taxon>Bacteria</taxon>
        <taxon>Pseudomonadati</taxon>
        <taxon>Pseudomonadota</taxon>
        <taxon>Gammaproteobacteria</taxon>
        <taxon>Vibrionales</taxon>
        <taxon>Vibrionaceae</taxon>
        <taxon>Photobacterium</taxon>
    </lineage>
</organism>
<protein>
    <submittedName>
        <fullName evidence="2">Putative teichuronic acid biosynthesis glycosyltransferase TuaG</fullName>
        <ecNumber evidence="2">2.4.-.-</ecNumber>
    </submittedName>
</protein>
<dbReference type="InterPro" id="IPR029044">
    <property type="entry name" value="Nucleotide-diphossugar_trans"/>
</dbReference>
<sequence length="251" mass="28991">MSIKPLVSIITPSYNSALTIRKTIKSVINQTLIDWEMIIVDDNSTDNSCQIIEEYMSIDSRIQLIKQNWNAGPAIVRNIAIEKAKGQYIAFLDSDDLWHSEKLTKQISFMKEKNIALSYTAYNRIDSMGNILSVYHPKLQVSYIDMLKSNRIGCLTAIYDADKLGKVYMPNISKRQDLGLWLKILKKVDYAWGLDDILADYLAIQPNSVSSNKKNAAKYQWRLYREIEKLSVTRSLYYFCFYAYLGFKKST</sequence>
<dbReference type="CDD" id="cd00761">
    <property type="entry name" value="Glyco_tranf_GTA_type"/>
    <property type="match status" value="1"/>
</dbReference>
<dbReference type="Gene3D" id="3.90.550.10">
    <property type="entry name" value="Spore Coat Polysaccharide Biosynthesis Protein SpsA, Chain A"/>
    <property type="match status" value="1"/>
</dbReference>
<dbReference type="FunFam" id="3.90.550.10:FF:000130">
    <property type="entry name" value="Family 2 glycosyl transferase"/>
    <property type="match status" value="1"/>
</dbReference>